<reference evidence="3" key="1">
    <citation type="submission" date="2017-10" db="EMBL/GenBank/DDBJ databases">
        <title>Rapid genome shrinkage in a self-fertile nematode reveals novel sperm competition proteins.</title>
        <authorList>
            <person name="Yin D."/>
            <person name="Schwarz E.M."/>
            <person name="Thomas C.G."/>
            <person name="Felde R.L."/>
            <person name="Korf I.F."/>
            <person name="Cutter A.D."/>
            <person name="Schartner C.M."/>
            <person name="Ralston E.J."/>
            <person name="Meyer B.J."/>
            <person name="Haag E.S."/>
        </authorList>
    </citation>
    <scope>NUCLEOTIDE SEQUENCE [LARGE SCALE GENOMIC DNA]</scope>
    <source>
        <strain evidence="3">JU1422</strain>
    </source>
</reference>
<feature type="region of interest" description="Disordered" evidence="1">
    <location>
        <begin position="255"/>
        <end position="302"/>
    </location>
</feature>
<gene>
    <name evidence="2" type="primary">Cni-F56C9.11</name>
    <name evidence="2" type="synonym">Cnig_chr_III.g11903</name>
    <name evidence="2" type="ORF">B9Z55_011903</name>
</gene>
<evidence type="ECO:0000313" key="3">
    <source>
        <dbReference type="Proteomes" id="UP000230233"/>
    </source>
</evidence>
<dbReference type="EMBL" id="PDUG01000003">
    <property type="protein sequence ID" value="PIC40621.1"/>
    <property type="molecule type" value="Genomic_DNA"/>
</dbReference>
<evidence type="ECO:0000313" key="2">
    <source>
        <dbReference type="EMBL" id="PIC40621.1"/>
    </source>
</evidence>
<dbReference type="OrthoDB" id="5805269at2759"/>
<organism evidence="2 3">
    <name type="scientific">Caenorhabditis nigoni</name>
    <dbReference type="NCBI Taxonomy" id="1611254"/>
    <lineage>
        <taxon>Eukaryota</taxon>
        <taxon>Metazoa</taxon>
        <taxon>Ecdysozoa</taxon>
        <taxon>Nematoda</taxon>
        <taxon>Chromadorea</taxon>
        <taxon>Rhabditida</taxon>
        <taxon>Rhabditina</taxon>
        <taxon>Rhabditomorpha</taxon>
        <taxon>Rhabditoidea</taxon>
        <taxon>Rhabditidae</taxon>
        <taxon>Peloderinae</taxon>
        <taxon>Caenorhabditis</taxon>
    </lineage>
</organism>
<accession>A0A2G5UMQ0</accession>
<dbReference type="STRING" id="1611254.A0A2G5UMQ0"/>
<protein>
    <submittedName>
        <fullName evidence="2">Uncharacterized protein</fullName>
    </submittedName>
</protein>
<evidence type="ECO:0000256" key="1">
    <source>
        <dbReference type="SAM" id="MobiDB-lite"/>
    </source>
</evidence>
<dbReference type="AlphaFoldDB" id="A0A2G5UMQ0"/>
<dbReference type="Proteomes" id="UP000230233">
    <property type="component" value="Chromosome III"/>
</dbReference>
<name>A0A2G5UMQ0_9PELO</name>
<proteinExistence type="predicted"/>
<sequence>MNKFVENKENLKLQQRRNQCLNTLDQYFMESLSYLFSTETLSLQKQMAKLPERKFMVANLRIPGDELTGRATEQRVAVAIRDFFKEIGFDLHGLEITFKRYGYMPDDASVHENRYWATFHVDQPSALEIWEQQRGISRRIKKWNRETLGEDEEESKFVVLKRYQGTRFEAILTTLHKVLNILRKDTYKAIDGFRMEIVKNEILLYFDKVLQETFTIETIYKKYKEAFNEAVQNLRNEDLRESMFEMAEQLDRQIDNLNNNNRKREFSEEADDTLSGACSPPPPKIAHFNTPISQKSKKFNDF</sequence>
<comment type="caution">
    <text evidence="2">The sequence shown here is derived from an EMBL/GenBank/DDBJ whole genome shotgun (WGS) entry which is preliminary data.</text>
</comment>
<keyword evidence="3" id="KW-1185">Reference proteome</keyword>